<dbReference type="InterPro" id="IPR001054">
    <property type="entry name" value="A/G_cyclase"/>
</dbReference>
<dbReference type="Pfam" id="PF00211">
    <property type="entry name" value="Guanylate_cyc"/>
    <property type="match status" value="1"/>
</dbReference>
<keyword evidence="3" id="KW-0547">Nucleotide-binding</keyword>
<dbReference type="Gene3D" id="3.30.70.1230">
    <property type="entry name" value="Nucleotide cyclase"/>
    <property type="match status" value="1"/>
</dbReference>
<dbReference type="GO" id="GO:0005886">
    <property type="term" value="C:plasma membrane"/>
    <property type="evidence" value="ECO:0007669"/>
    <property type="project" value="TreeGrafter"/>
</dbReference>
<evidence type="ECO:0000256" key="4">
    <source>
        <dbReference type="ARBA" id="ARBA00022989"/>
    </source>
</evidence>
<evidence type="ECO:0000256" key="1">
    <source>
        <dbReference type="ARBA" id="ARBA00004370"/>
    </source>
</evidence>
<dbReference type="InterPro" id="IPR050401">
    <property type="entry name" value="Cyclic_nucleotide_synthase"/>
</dbReference>
<evidence type="ECO:0000259" key="8">
    <source>
        <dbReference type="PROSITE" id="PS50125"/>
    </source>
</evidence>
<dbReference type="PANTHER" id="PTHR11920:SF335">
    <property type="entry name" value="GUANYLATE CYCLASE"/>
    <property type="match status" value="1"/>
</dbReference>
<organism evidence="9 10">
    <name type="scientific">Chytriomyces confervae</name>
    <dbReference type="NCBI Taxonomy" id="246404"/>
    <lineage>
        <taxon>Eukaryota</taxon>
        <taxon>Fungi</taxon>
        <taxon>Fungi incertae sedis</taxon>
        <taxon>Chytridiomycota</taxon>
        <taxon>Chytridiomycota incertae sedis</taxon>
        <taxon>Chytridiomycetes</taxon>
        <taxon>Chytridiales</taxon>
        <taxon>Chytriomycetaceae</taxon>
        <taxon>Chytriomyces</taxon>
    </lineage>
</organism>
<keyword evidence="5" id="KW-0472">Membrane</keyword>
<dbReference type="PANTHER" id="PTHR11920">
    <property type="entry name" value="GUANYLYL CYCLASE"/>
    <property type="match status" value="1"/>
</dbReference>
<keyword evidence="10" id="KW-1185">Reference proteome</keyword>
<evidence type="ECO:0000256" key="5">
    <source>
        <dbReference type="ARBA" id="ARBA00023136"/>
    </source>
</evidence>
<dbReference type="GO" id="GO:0001653">
    <property type="term" value="F:peptide receptor activity"/>
    <property type="evidence" value="ECO:0007669"/>
    <property type="project" value="TreeGrafter"/>
</dbReference>
<dbReference type="InterPro" id="IPR029787">
    <property type="entry name" value="Nucleotide_cyclase"/>
</dbReference>
<evidence type="ECO:0000256" key="6">
    <source>
        <dbReference type="ARBA" id="ARBA00023239"/>
    </source>
</evidence>
<dbReference type="GO" id="GO:0004383">
    <property type="term" value="F:guanylate cyclase activity"/>
    <property type="evidence" value="ECO:0007669"/>
    <property type="project" value="TreeGrafter"/>
</dbReference>
<dbReference type="CDD" id="cd07302">
    <property type="entry name" value="CHD"/>
    <property type="match status" value="1"/>
</dbReference>
<accession>A0A507FMU6</accession>
<feature type="coiled-coil region" evidence="7">
    <location>
        <begin position="337"/>
        <end position="364"/>
    </location>
</feature>
<feature type="domain" description="Guanylate cyclase" evidence="8">
    <location>
        <begin position="544"/>
        <end position="678"/>
    </location>
</feature>
<dbReference type="EMBL" id="QEAP01000015">
    <property type="protein sequence ID" value="TPX77751.1"/>
    <property type="molecule type" value="Genomic_DNA"/>
</dbReference>
<evidence type="ECO:0000256" key="3">
    <source>
        <dbReference type="ARBA" id="ARBA00022741"/>
    </source>
</evidence>
<reference evidence="9 10" key="1">
    <citation type="journal article" date="2019" name="Sci. Rep.">
        <title>Comparative genomics of chytrid fungi reveal insights into the obligate biotrophic and pathogenic lifestyle of Synchytrium endobioticum.</title>
        <authorList>
            <person name="van de Vossenberg B.T.L.H."/>
            <person name="Warris S."/>
            <person name="Nguyen H.D.T."/>
            <person name="van Gent-Pelzer M.P.E."/>
            <person name="Joly D.L."/>
            <person name="van de Geest H.C."/>
            <person name="Bonants P.J.M."/>
            <person name="Smith D.S."/>
            <person name="Levesque C.A."/>
            <person name="van der Lee T.A.J."/>
        </authorList>
    </citation>
    <scope>NUCLEOTIDE SEQUENCE [LARGE SCALE GENOMIC DNA]</scope>
    <source>
        <strain evidence="9 10">CBS 675.73</strain>
    </source>
</reference>
<proteinExistence type="predicted"/>
<comment type="subcellular location">
    <subcellularLocation>
        <location evidence="1">Membrane</location>
    </subcellularLocation>
</comment>
<protein>
    <recommendedName>
        <fullName evidence="8">Guanylate cyclase domain-containing protein</fullName>
    </recommendedName>
</protein>
<dbReference type="Proteomes" id="UP000320333">
    <property type="component" value="Unassembled WGS sequence"/>
</dbReference>
<dbReference type="GO" id="GO:0035556">
    <property type="term" value="P:intracellular signal transduction"/>
    <property type="evidence" value="ECO:0007669"/>
    <property type="project" value="InterPro"/>
</dbReference>
<keyword evidence="6" id="KW-0456">Lyase</keyword>
<name>A0A507FMU6_9FUNG</name>
<evidence type="ECO:0000313" key="9">
    <source>
        <dbReference type="EMBL" id="TPX77751.1"/>
    </source>
</evidence>
<dbReference type="GO" id="GO:0007168">
    <property type="term" value="P:receptor guanylyl cyclase signaling pathway"/>
    <property type="evidence" value="ECO:0007669"/>
    <property type="project" value="TreeGrafter"/>
</dbReference>
<dbReference type="AlphaFoldDB" id="A0A507FMU6"/>
<gene>
    <name evidence="9" type="ORF">CcCBS67573_g00986</name>
</gene>
<evidence type="ECO:0000256" key="7">
    <source>
        <dbReference type="SAM" id="Coils"/>
    </source>
</evidence>
<dbReference type="OrthoDB" id="60033at2759"/>
<dbReference type="PROSITE" id="PS50125">
    <property type="entry name" value="GUANYLATE_CYCLASE_2"/>
    <property type="match status" value="1"/>
</dbReference>
<evidence type="ECO:0000313" key="10">
    <source>
        <dbReference type="Proteomes" id="UP000320333"/>
    </source>
</evidence>
<dbReference type="SUPFAM" id="SSF55073">
    <property type="entry name" value="Nucleotide cyclase"/>
    <property type="match status" value="1"/>
</dbReference>
<keyword evidence="2" id="KW-0812">Transmembrane</keyword>
<comment type="caution">
    <text evidence="9">The sequence shown here is derived from an EMBL/GenBank/DDBJ whole genome shotgun (WGS) entry which is preliminary data.</text>
</comment>
<keyword evidence="7" id="KW-0175">Coiled coil</keyword>
<sequence>MTYEYAPAAGASAVAPSYAAPAAAQAKCTYVSTPAGYVAPAPTNKNLYSGAQISGLSVMTASAATLIDEETLEYLDAQRLVDHRLVKNIELEHKNIEFVFEHTERYNNWKTDELYIERASLTEASFLAKIHDEEQQNLKRRQLEEVSSQKSIGEDQRTFNLIMNEMKSLTDQCGQNILAAERIKCAKKIMKERRNAARLREVEDPEIRVILKGLDFNSKTAAEEKLKTEALAAKEAKIHHAKVLAQLVRNQKEIEQLREVHLLQRKYISRYLDCELEIVDENEALLSEHTSKEQALEEHLKQQADIEENVINMKMLTLQSNQNDRVVSQMAATVRGRQRKEAKLLELRERREAKIREKEFWNSEIAILKAHLSRTGCATDGPEYMEKQAELLSRMPQDLDDCIEEVDEDSMEGDEPTSPVATDDINIAAARARELALFEILKRSHHEASKKLKSQNIKSREMRRIEQQTALAAILVAQEADIKRLKSQQELEMQAFEETQKSSSKADEDNAASNERLYGMLPKFVADVMKTGGAVEPRPFECLAFLTADIVSFTNLSSKSSAKQVVSLLNRLYSQMDDVIDSFEDIYKLETIGDAYNVVAGLNTQETGQPKDFALNMVECAQRFVEIVKNLDMSDQIQDSIQMRIGVHVGPAVGGVANPAMPKYSLFGDTVTITGQMEQTSRPMEVHVSAPTYELIKDVFECEVSEAVAILDGKQRMGAWWLLHKKSRNGSNLRLGASR</sequence>
<evidence type="ECO:0000256" key="2">
    <source>
        <dbReference type="ARBA" id="ARBA00022692"/>
    </source>
</evidence>
<dbReference type="SMART" id="SM00044">
    <property type="entry name" value="CYCc"/>
    <property type="match status" value="1"/>
</dbReference>
<dbReference type="GO" id="GO:0000166">
    <property type="term" value="F:nucleotide binding"/>
    <property type="evidence" value="ECO:0007669"/>
    <property type="project" value="UniProtKB-KW"/>
</dbReference>
<dbReference type="STRING" id="246404.A0A507FMU6"/>
<keyword evidence="4" id="KW-1133">Transmembrane helix</keyword>
<dbReference type="GO" id="GO:0004016">
    <property type="term" value="F:adenylate cyclase activity"/>
    <property type="evidence" value="ECO:0007669"/>
    <property type="project" value="TreeGrafter"/>
</dbReference>